<comment type="subcellular location">
    <subcellularLocation>
        <location evidence="1">Membrane</location>
        <topology evidence="1">Multi-pass membrane protein</topology>
    </subcellularLocation>
</comment>
<dbReference type="GeneID" id="100908680"/>
<dbReference type="PRINTS" id="PR01012">
    <property type="entry name" value="NRPEPTIDEYR"/>
</dbReference>
<dbReference type="GO" id="GO:0004983">
    <property type="term" value="F:neuropeptide Y receptor activity"/>
    <property type="evidence" value="ECO:0007669"/>
    <property type="project" value="InterPro"/>
</dbReference>
<evidence type="ECO:0000256" key="9">
    <source>
        <dbReference type="RuleBase" id="RU000688"/>
    </source>
</evidence>
<keyword evidence="3 9" id="KW-0812">Transmembrane</keyword>
<evidence type="ECO:0000313" key="12">
    <source>
        <dbReference type="Proteomes" id="UP000694867"/>
    </source>
</evidence>
<name>A0AAJ6QQ22_9ACAR</name>
<evidence type="ECO:0000256" key="4">
    <source>
        <dbReference type="ARBA" id="ARBA00022989"/>
    </source>
</evidence>
<dbReference type="RefSeq" id="XP_003740144.1">
    <property type="nucleotide sequence ID" value="XM_003740096.1"/>
</dbReference>
<dbReference type="InterPro" id="IPR000611">
    <property type="entry name" value="NPY_rcpt"/>
</dbReference>
<evidence type="ECO:0000256" key="5">
    <source>
        <dbReference type="ARBA" id="ARBA00023040"/>
    </source>
</evidence>
<feature type="transmembrane region" description="Helical" evidence="10">
    <location>
        <begin position="82"/>
        <end position="102"/>
    </location>
</feature>
<feature type="transmembrane region" description="Helical" evidence="10">
    <location>
        <begin position="269"/>
        <end position="293"/>
    </location>
</feature>
<evidence type="ECO:0000313" key="13">
    <source>
        <dbReference type="RefSeq" id="XP_003740144.1"/>
    </source>
</evidence>
<feature type="transmembrane region" description="Helical" evidence="10">
    <location>
        <begin position="207"/>
        <end position="233"/>
    </location>
</feature>
<evidence type="ECO:0000256" key="3">
    <source>
        <dbReference type="ARBA" id="ARBA00022692"/>
    </source>
</evidence>
<keyword evidence="5 9" id="KW-0297">G-protein coupled receptor</keyword>
<dbReference type="Gene3D" id="1.20.1070.10">
    <property type="entry name" value="Rhodopsin 7-helix transmembrane proteins"/>
    <property type="match status" value="1"/>
</dbReference>
<protein>
    <submittedName>
        <fullName evidence="13">Neuropeptide SIFamide receptor</fullName>
    </submittedName>
</protein>
<dbReference type="Proteomes" id="UP000694867">
    <property type="component" value="Unplaced"/>
</dbReference>
<dbReference type="InterPro" id="IPR000276">
    <property type="entry name" value="GPCR_Rhodpsn"/>
</dbReference>
<dbReference type="InterPro" id="IPR017452">
    <property type="entry name" value="GPCR_Rhodpsn_7TM"/>
</dbReference>
<evidence type="ECO:0000256" key="2">
    <source>
        <dbReference type="ARBA" id="ARBA00010663"/>
    </source>
</evidence>
<evidence type="ECO:0000256" key="8">
    <source>
        <dbReference type="ARBA" id="ARBA00023224"/>
    </source>
</evidence>
<evidence type="ECO:0000256" key="1">
    <source>
        <dbReference type="ARBA" id="ARBA00004141"/>
    </source>
</evidence>
<dbReference type="Pfam" id="PF00001">
    <property type="entry name" value="7tm_1"/>
    <property type="match status" value="1"/>
</dbReference>
<dbReference type="SUPFAM" id="SSF81321">
    <property type="entry name" value="Family A G protein-coupled receptor-like"/>
    <property type="match status" value="1"/>
</dbReference>
<accession>A0AAJ6QQ22</accession>
<dbReference type="PRINTS" id="PR00237">
    <property type="entry name" value="GPCRRHODOPSN"/>
</dbReference>
<feature type="transmembrane region" description="Helical" evidence="10">
    <location>
        <begin position="165"/>
        <end position="187"/>
    </location>
</feature>
<feature type="domain" description="G-protein coupled receptors family 1 profile" evidence="11">
    <location>
        <begin position="61"/>
        <end position="329"/>
    </location>
</feature>
<dbReference type="SMART" id="SM01381">
    <property type="entry name" value="7TM_GPCR_Srsx"/>
    <property type="match status" value="1"/>
</dbReference>
<gene>
    <name evidence="13" type="primary">LOC100908680</name>
</gene>
<evidence type="ECO:0000256" key="6">
    <source>
        <dbReference type="ARBA" id="ARBA00023136"/>
    </source>
</evidence>
<evidence type="ECO:0000259" key="11">
    <source>
        <dbReference type="PROSITE" id="PS50262"/>
    </source>
</evidence>
<sequence>MSSPAQTLDMSGGTENSSFVLVDADNSTTSHPKLTYYRYEIDISVLLILGYLSVFIVGLVGNSCVIWVVIRAPRMRTVTNYLIVNLACIDIIVLLVCVPSNLLNSLIHPWLLGTELCKLTSFLQAVTVSASIQTLVVISVDRCVAICSKSLVLQIPHYRVRHIIAGIWTFSLVLMSPIAVYQGVGVAFDGQVFENCLDNYPSQRFRIAFTVFALFVCCFAFPLVVITVSYAMIFVTVWKRSIPGESVHKSSDSNRTVVQRSKLKVVKMMICVVSTFFVSWAPLYSVQGYILYYGYPESDDKTASDFLELFIPLTQWLGMTNSCINPVFYAYFNQRFRRGFLAILARRGDSVDIAMNNTTKDGGPRRQIAVKPQFISRSREVLQNPAQERDLEVLDDPCSPQMPVYDIMTHAQDFDYSDPNGYCIVNQIIFVFETHKDPRLYIKLNGGFELGQNSRVWCVIVLLS</sequence>
<dbReference type="KEGG" id="goe:100908680"/>
<evidence type="ECO:0000256" key="7">
    <source>
        <dbReference type="ARBA" id="ARBA00023170"/>
    </source>
</evidence>
<dbReference type="AlphaFoldDB" id="A0AAJ6QQ22"/>
<dbReference type="PANTHER" id="PTHR45695:SF9">
    <property type="entry name" value="LEUCOKININ RECEPTOR"/>
    <property type="match status" value="1"/>
</dbReference>
<evidence type="ECO:0000256" key="10">
    <source>
        <dbReference type="SAM" id="Phobius"/>
    </source>
</evidence>
<keyword evidence="12" id="KW-1185">Reference proteome</keyword>
<comment type="similarity">
    <text evidence="2 9">Belongs to the G-protein coupled receptor 1 family.</text>
</comment>
<keyword evidence="4 10" id="KW-1133">Transmembrane helix</keyword>
<keyword evidence="7 9" id="KW-0675">Receptor</keyword>
<keyword evidence="6 10" id="KW-0472">Membrane</keyword>
<organism evidence="12 13">
    <name type="scientific">Galendromus occidentalis</name>
    <name type="common">western predatory mite</name>
    <dbReference type="NCBI Taxonomy" id="34638"/>
    <lineage>
        <taxon>Eukaryota</taxon>
        <taxon>Metazoa</taxon>
        <taxon>Ecdysozoa</taxon>
        <taxon>Arthropoda</taxon>
        <taxon>Chelicerata</taxon>
        <taxon>Arachnida</taxon>
        <taxon>Acari</taxon>
        <taxon>Parasitiformes</taxon>
        <taxon>Mesostigmata</taxon>
        <taxon>Gamasina</taxon>
        <taxon>Phytoseioidea</taxon>
        <taxon>Phytoseiidae</taxon>
        <taxon>Typhlodrominae</taxon>
        <taxon>Galendromus</taxon>
    </lineage>
</organism>
<dbReference type="PROSITE" id="PS00237">
    <property type="entry name" value="G_PROTEIN_RECEP_F1_1"/>
    <property type="match status" value="1"/>
</dbReference>
<dbReference type="PROSITE" id="PS50262">
    <property type="entry name" value="G_PROTEIN_RECEP_F1_2"/>
    <property type="match status" value="1"/>
</dbReference>
<keyword evidence="8 9" id="KW-0807">Transducer</keyword>
<dbReference type="PANTHER" id="PTHR45695">
    <property type="entry name" value="LEUCOKININ RECEPTOR-RELATED"/>
    <property type="match status" value="1"/>
</dbReference>
<feature type="transmembrane region" description="Helical" evidence="10">
    <location>
        <begin position="43"/>
        <end position="70"/>
    </location>
</feature>
<feature type="transmembrane region" description="Helical" evidence="10">
    <location>
        <begin position="313"/>
        <end position="332"/>
    </location>
</feature>
<reference evidence="13" key="1">
    <citation type="submission" date="2025-08" db="UniProtKB">
        <authorList>
            <consortium name="RefSeq"/>
        </authorList>
    </citation>
    <scope>IDENTIFICATION</scope>
</reference>
<dbReference type="GO" id="GO:0005886">
    <property type="term" value="C:plasma membrane"/>
    <property type="evidence" value="ECO:0007669"/>
    <property type="project" value="TreeGrafter"/>
</dbReference>
<dbReference type="CDD" id="cd14993">
    <property type="entry name" value="7tmA_CCKR-like"/>
    <property type="match status" value="1"/>
</dbReference>
<proteinExistence type="inferred from homology"/>
<feature type="transmembrane region" description="Helical" evidence="10">
    <location>
        <begin position="122"/>
        <end position="144"/>
    </location>
</feature>